<evidence type="ECO:0000256" key="1">
    <source>
        <dbReference type="SAM" id="Phobius"/>
    </source>
</evidence>
<feature type="transmembrane region" description="Helical" evidence="1">
    <location>
        <begin position="135"/>
        <end position="154"/>
    </location>
</feature>
<reference evidence="2" key="1">
    <citation type="journal article" date="2020" name="Cell Host Microbe">
        <title>Functional and Genomic Variation between Human-Derived Isolates of Lachnospiraceae Reveals Inter- and Intra-Species Diversity.</title>
        <authorList>
            <person name="Sorbara M.T."/>
            <person name="Littmann E.R."/>
            <person name="Fontana E."/>
            <person name="Moody T.U."/>
            <person name="Kohout C.E."/>
            <person name="Gjonbalaj M."/>
            <person name="Eaton V."/>
            <person name="Seok R."/>
            <person name="Leiner I.M."/>
            <person name="Pamer E.G."/>
        </authorList>
    </citation>
    <scope>NUCLEOTIDE SEQUENCE</scope>
    <source>
        <strain evidence="2">MSK.11.9</strain>
    </source>
</reference>
<accession>A0AB36DBE8</accession>
<keyword evidence="1" id="KW-0812">Transmembrane</keyword>
<feature type="transmembrane region" description="Helical" evidence="1">
    <location>
        <begin position="166"/>
        <end position="185"/>
    </location>
</feature>
<comment type="caution">
    <text evidence="2">The sequence shown here is derived from an EMBL/GenBank/DDBJ whole genome shotgun (WGS) entry which is preliminary data.</text>
</comment>
<reference evidence="2" key="2">
    <citation type="submission" date="2020-02" db="EMBL/GenBank/DDBJ databases">
        <authorList>
            <person name="Littmann E."/>
            <person name="Sorbara M."/>
        </authorList>
    </citation>
    <scope>NUCLEOTIDE SEQUENCE</scope>
    <source>
        <strain evidence="2">MSK.11.9</strain>
    </source>
</reference>
<feature type="transmembrane region" description="Helical" evidence="1">
    <location>
        <begin position="70"/>
        <end position="88"/>
    </location>
</feature>
<sequence length="217" mass="26124">MDSLEISYDHYKETCELSRQAQSRRNKNFVILCVLEATSFLFLVEPEKTYELIQEGIHQKLNMTVQLSNTLIQTLLWLIITYVMIRYIQDMLYIERQYKYMEKLEKHIANELGVFEREGKNYQKNYPMVLNFIDLFYKMLMPIFFLAINIVKIYTEWKISKNKSIALVSDSILFVAIFIIVWFYFFEIHSKITKFCKKHIPLVERATNILRKILEEV</sequence>
<evidence type="ECO:0000313" key="2">
    <source>
        <dbReference type="EMBL" id="NSI63771.1"/>
    </source>
</evidence>
<protein>
    <submittedName>
        <fullName evidence="2">Uncharacterized protein</fullName>
    </submittedName>
</protein>
<dbReference type="RefSeq" id="WP_105309195.1">
    <property type="nucleotide sequence ID" value="NZ_JAAIRY010000001.1"/>
</dbReference>
<name>A0AB36DBE8_MEDGN</name>
<evidence type="ECO:0000313" key="3">
    <source>
        <dbReference type="Proteomes" id="UP001296581"/>
    </source>
</evidence>
<proteinExistence type="predicted"/>
<keyword evidence="1" id="KW-1133">Transmembrane helix</keyword>
<dbReference type="EMBL" id="JAAIRY010000001">
    <property type="protein sequence ID" value="NSI63771.1"/>
    <property type="molecule type" value="Genomic_DNA"/>
</dbReference>
<dbReference type="AlphaFoldDB" id="A0AB36DBE8"/>
<organism evidence="2 3">
    <name type="scientific">Mediterraneibacter gnavus</name>
    <name type="common">Ruminococcus gnavus</name>
    <dbReference type="NCBI Taxonomy" id="33038"/>
    <lineage>
        <taxon>Bacteria</taxon>
        <taxon>Bacillati</taxon>
        <taxon>Bacillota</taxon>
        <taxon>Clostridia</taxon>
        <taxon>Lachnospirales</taxon>
        <taxon>Lachnospiraceae</taxon>
        <taxon>Mediterraneibacter</taxon>
    </lineage>
</organism>
<keyword evidence="1" id="KW-0472">Membrane</keyword>
<gene>
    <name evidence="2" type="ORF">G4981_00395</name>
</gene>
<dbReference type="Proteomes" id="UP001296581">
    <property type="component" value="Unassembled WGS sequence"/>
</dbReference>